<accession>A0AAV9P0Q9</accession>
<dbReference type="Proteomes" id="UP001337655">
    <property type="component" value="Unassembled WGS sequence"/>
</dbReference>
<keyword evidence="2" id="KW-1185">Reference proteome</keyword>
<organism evidence="1 2">
    <name type="scientific">Saxophila tyrrhenica</name>
    <dbReference type="NCBI Taxonomy" id="1690608"/>
    <lineage>
        <taxon>Eukaryota</taxon>
        <taxon>Fungi</taxon>
        <taxon>Dikarya</taxon>
        <taxon>Ascomycota</taxon>
        <taxon>Pezizomycotina</taxon>
        <taxon>Dothideomycetes</taxon>
        <taxon>Dothideomycetidae</taxon>
        <taxon>Mycosphaerellales</taxon>
        <taxon>Extremaceae</taxon>
        <taxon>Saxophila</taxon>
    </lineage>
</organism>
<comment type="caution">
    <text evidence="1">The sequence shown here is derived from an EMBL/GenBank/DDBJ whole genome shotgun (WGS) entry which is preliminary data.</text>
</comment>
<sequence length="105" mass="11942">MEEEEGEEWAWLYQRARWLARTLLQNGQSSSPARRRYALAYPAASRPTAAELEAAAAEVSQAEIDELSKAWRGMYRRGEWPAENKYQIVSTEDVDLPQIEAAGQL</sequence>
<protein>
    <submittedName>
        <fullName evidence="1">Uncharacterized protein</fullName>
    </submittedName>
</protein>
<dbReference type="RefSeq" id="XP_064656087.1">
    <property type="nucleotide sequence ID" value="XM_064805627.1"/>
</dbReference>
<name>A0AAV9P0Q9_9PEZI</name>
<dbReference type="AlphaFoldDB" id="A0AAV9P0Q9"/>
<proteinExistence type="predicted"/>
<evidence type="ECO:0000313" key="2">
    <source>
        <dbReference type="Proteomes" id="UP001337655"/>
    </source>
</evidence>
<dbReference type="GeneID" id="89929728"/>
<dbReference type="EMBL" id="JAVRRT010000014">
    <property type="protein sequence ID" value="KAK5166134.1"/>
    <property type="molecule type" value="Genomic_DNA"/>
</dbReference>
<gene>
    <name evidence="1" type="ORF">LTR77_008395</name>
</gene>
<reference evidence="1 2" key="1">
    <citation type="submission" date="2023-08" db="EMBL/GenBank/DDBJ databases">
        <title>Black Yeasts Isolated from many extreme environments.</title>
        <authorList>
            <person name="Coleine C."/>
            <person name="Stajich J.E."/>
            <person name="Selbmann L."/>
        </authorList>
    </citation>
    <scope>NUCLEOTIDE SEQUENCE [LARGE SCALE GENOMIC DNA]</scope>
    <source>
        <strain evidence="1 2">CCFEE 5935</strain>
    </source>
</reference>
<evidence type="ECO:0000313" key="1">
    <source>
        <dbReference type="EMBL" id="KAK5166134.1"/>
    </source>
</evidence>